<proteinExistence type="predicted"/>
<organism evidence="3 4">
    <name type="scientific">Hydrocarboniphaga daqingensis</name>
    <dbReference type="NCBI Taxonomy" id="490188"/>
    <lineage>
        <taxon>Bacteria</taxon>
        <taxon>Pseudomonadati</taxon>
        <taxon>Pseudomonadota</taxon>
        <taxon>Gammaproteobacteria</taxon>
        <taxon>Nevskiales</taxon>
        <taxon>Nevskiaceae</taxon>
        <taxon>Hydrocarboniphaga</taxon>
    </lineage>
</organism>
<feature type="transmembrane region" description="Helical" evidence="2">
    <location>
        <begin position="207"/>
        <end position="226"/>
    </location>
</feature>
<keyword evidence="2" id="KW-0812">Transmembrane</keyword>
<dbReference type="Proteomes" id="UP000199758">
    <property type="component" value="Unassembled WGS sequence"/>
</dbReference>
<reference evidence="3 4" key="1">
    <citation type="submission" date="2016-11" db="EMBL/GenBank/DDBJ databases">
        <authorList>
            <person name="Jaros S."/>
            <person name="Januszkiewicz K."/>
            <person name="Wedrychowicz H."/>
        </authorList>
    </citation>
    <scope>NUCLEOTIDE SEQUENCE [LARGE SCALE GENOMIC DNA]</scope>
    <source>
        <strain evidence="3 4">CGMCC 1.7049</strain>
    </source>
</reference>
<evidence type="ECO:0000256" key="1">
    <source>
        <dbReference type="SAM" id="MobiDB-lite"/>
    </source>
</evidence>
<feature type="transmembrane region" description="Helical" evidence="2">
    <location>
        <begin position="370"/>
        <end position="391"/>
    </location>
</feature>
<evidence type="ECO:0000313" key="4">
    <source>
        <dbReference type="Proteomes" id="UP000199758"/>
    </source>
</evidence>
<feature type="region of interest" description="Disordered" evidence="1">
    <location>
        <begin position="1"/>
        <end position="24"/>
    </location>
</feature>
<keyword evidence="2" id="KW-0472">Membrane</keyword>
<dbReference type="InterPro" id="IPR018750">
    <property type="entry name" value="DUF2306_membrane"/>
</dbReference>
<feature type="transmembrane region" description="Helical" evidence="2">
    <location>
        <begin position="171"/>
        <end position="195"/>
    </location>
</feature>
<feature type="transmembrane region" description="Helical" evidence="2">
    <location>
        <begin position="138"/>
        <end position="159"/>
    </location>
</feature>
<dbReference type="EMBL" id="FQWZ01000006">
    <property type="protein sequence ID" value="SHH13476.1"/>
    <property type="molecule type" value="Genomic_DNA"/>
</dbReference>
<sequence length="413" mass="44544">MTGSGLGPTRASGDKSEGNAAMNATESAAKARRIRPINALAWAATVLFCLIYAPMAIDYFSHGAYGAESSLWVRMFATLTDNGHALGTGSVEQMQQQPYQRSHTEMWVHTAVGGVVILLACLQFSDAVRTRYRRLHKLIGRVQVSLVVTGMVTAMLYLLNTGPAATYNGPAFYMQLWFLAAGTLSSSLLAVRAVLRGELAQHRRWMTMNFTLLLSAPMLRLLWIAYYQANPTLTQLDTNYAAAITLGVLLVPIGFWATRLAAAPLPRGAAPPGLWSRAWSSAPWAVAGVVGAALCALSYQHWVGAFSGHHSVLLGSALLVTLVMAAGWLRCEWRGHAPSATIWRLQWQAACLCPFALLATWWAYAQFFPLYDAFFGAVMTAPAGVFTLAFARAGQVLSGTPAPVMRATTAATA</sequence>
<dbReference type="AlphaFoldDB" id="A0A1M5QHT9"/>
<protein>
    <submittedName>
        <fullName evidence="3">Predicted membrane protein</fullName>
    </submittedName>
</protein>
<dbReference type="STRING" id="490188.SAMN04488068_2622"/>
<feature type="transmembrane region" description="Helical" evidence="2">
    <location>
        <begin position="278"/>
        <end position="299"/>
    </location>
</feature>
<keyword evidence="2" id="KW-1133">Transmembrane helix</keyword>
<feature type="transmembrane region" description="Helical" evidence="2">
    <location>
        <begin position="311"/>
        <end position="329"/>
    </location>
</feature>
<evidence type="ECO:0000256" key="2">
    <source>
        <dbReference type="SAM" id="Phobius"/>
    </source>
</evidence>
<gene>
    <name evidence="3" type="ORF">SAMN04488068_2622</name>
</gene>
<feature type="transmembrane region" description="Helical" evidence="2">
    <location>
        <begin position="106"/>
        <end position="126"/>
    </location>
</feature>
<name>A0A1M5QHT9_9GAMM</name>
<accession>A0A1M5QHT9</accession>
<feature type="transmembrane region" description="Helical" evidence="2">
    <location>
        <begin position="39"/>
        <end position="57"/>
    </location>
</feature>
<dbReference type="Pfam" id="PF10067">
    <property type="entry name" value="DUF2306"/>
    <property type="match status" value="1"/>
</dbReference>
<keyword evidence="4" id="KW-1185">Reference proteome</keyword>
<feature type="transmembrane region" description="Helical" evidence="2">
    <location>
        <begin position="341"/>
        <end position="364"/>
    </location>
</feature>
<evidence type="ECO:0000313" key="3">
    <source>
        <dbReference type="EMBL" id="SHH13476.1"/>
    </source>
</evidence>
<feature type="transmembrane region" description="Helical" evidence="2">
    <location>
        <begin position="238"/>
        <end position="257"/>
    </location>
</feature>